<evidence type="ECO:0000313" key="2">
    <source>
        <dbReference type="EnsemblPlants" id="ONIVA04G06660.1"/>
    </source>
</evidence>
<protein>
    <submittedName>
        <fullName evidence="2">Uncharacterized protein</fullName>
    </submittedName>
</protein>
<evidence type="ECO:0000256" key="1">
    <source>
        <dbReference type="SAM" id="MobiDB-lite"/>
    </source>
</evidence>
<organism evidence="2">
    <name type="scientific">Oryza nivara</name>
    <name type="common">Indian wild rice</name>
    <name type="synonym">Oryza sativa f. spontanea</name>
    <dbReference type="NCBI Taxonomy" id="4536"/>
    <lineage>
        <taxon>Eukaryota</taxon>
        <taxon>Viridiplantae</taxon>
        <taxon>Streptophyta</taxon>
        <taxon>Embryophyta</taxon>
        <taxon>Tracheophyta</taxon>
        <taxon>Spermatophyta</taxon>
        <taxon>Magnoliopsida</taxon>
        <taxon>Liliopsida</taxon>
        <taxon>Poales</taxon>
        <taxon>Poaceae</taxon>
        <taxon>BOP clade</taxon>
        <taxon>Oryzoideae</taxon>
        <taxon>Oryzeae</taxon>
        <taxon>Oryzinae</taxon>
        <taxon>Oryza</taxon>
    </lineage>
</organism>
<dbReference type="AlphaFoldDB" id="A0A0E0GZB9"/>
<dbReference type="Proteomes" id="UP000006591">
    <property type="component" value="Chromosome 4"/>
</dbReference>
<dbReference type="EnsemblPlants" id="ONIVA04G06660.1">
    <property type="protein sequence ID" value="ONIVA04G06660.1"/>
    <property type="gene ID" value="ONIVA04G06660"/>
</dbReference>
<keyword evidence="3" id="KW-1185">Reference proteome</keyword>
<accession>A0A0E0GZB9</accession>
<dbReference type="HOGENOM" id="CLU_2112827_0_0_1"/>
<feature type="region of interest" description="Disordered" evidence="1">
    <location>
        <begin position="67"/>
        <end position="95"/>
    </location>
</feature>
<evidence type="ECO:0000313" key="3">
    <source>
        <dbReference type="Proteomes" id="UP000006591"/>
    </source>
</evidence>
<dbReference type="Gramene" id="ONIVA04G06660.1">
    <property type="protein sequence ID" value="ONIVA04G06660.1"/>
    <property type="gene ID" value="ONIVA04G06660"/>
</dbReference>
<feature type="compositionally biased region" description="Basic and acidic residues" evidence="1">
    <location>
        <begin position="67"/>
        <end position="81"/>
    </location>
</feature>
<proteinExistence type="predicted"/>
<reference evidence="2" key="2">
    <citation type="submission" date="2018-04" db="EMBL/GenBank/DDBJ databases">
        <title>OnivRS2 (Oryza nivara Reference Sequence Version 2).</title>
        <authorList>
            <person name="Zhang J."/>
            <person name="Kudrna D."/>
            <person name="Lee S."/>
            <person name="Talag J."/>
            <person name="Rajasekar S."/>
            <person name="Welchert J."/>
            <person name="Hsing Y.-I."/>
            <person name="Wing R.A."/>
        </authorList>
    </citation>
    <scope>NUCLEOTIDE SEQUENCE [LARGE SCALE GENOMIC DNA]</scope>
    <source>
        <strain evidence="2">SL10</strain>
    </source>
</reference>
<reference evidence="2" key="1">
    <citation type="submission" date="2015-04" db="UniProtKB">
        <authorList>
            <consortium name="EnsemblPlants"/>
        </authorList>
    </citation>
    <scope>IDENTIFICATION</scope>
    <source>
        <strain evidence="2">SL10</strain>
    </source>
</reference>
<sequence length="115" mass="12561">MAQAATTSTLPPTQAPCILNPRRSATIIVEVASCCRRRLHRRHPLPSSPRLPLLSSAFFGVSHWRHDEGDGAARRRGRNEEGWQGARRPGPLLALPHRKPSCRLTRCAGSPAAAT</sequence>
<name>A0A0E0GZB9_ORYNI</name>